<dbReference type="InterPro" id="IPR005495">
    <property type="entry name" value="LptG/LptF_permease"/>
</dbReference>
<evidence type="ECO:0008006" key="9">
    <source>
        <dbReference type="Google" id="ProtNLM"/>
    </source>
</evidence>
<proteinExistence type="predicted"/>
<evidence type="ECO:0000256" key="5">
    <source>
        <dbReference type="ARBA" id="ARBA00023136"/>
    </source>
</evidence>
<evidence type="ECO:0000256" key="1">
    <source>
        <dbReference type="ARBA" id="ARBA00004651"/>
    </source>
</evidence>
<dbReference type="eggNOG" id="COG0795">
    <property type="taxonomic scope" value="Bacteria"/>
</dbReference>
<evidence type="ECO:0000256" key="6">
    <source>
        <dbReference type="SAM" id="Phobius"/>
    </source>
</evidence>
<dbReference type="EMBL" id="AGQV01000001">
    <property type="protein sequence ID" value="EHH69452.1"/>
    <property type="molecule type" value="Genomic_DNA"/>
</dbReference>
<dbReference type="AlphaFoldDB" id="G6XGZ4"/>
<feature type="transmembrane region" description="Helical" evidence="6">
    <location>
        <begin position="317"/>
        <end position="336"/>
    </location>
</feature>
<dbReference type="Pfam" id="PF03739">
    <property type="entry name" value="LptF_LptG"/>
    <property type="match status" value="1"/>
</dbReference>
<dbReference type="OrthoDB" id="8434951at2"/>
<keyword evidence="8" id="KW-1185">Reference proteome</keyword>
<keyword evidence="2" id="KW-1003">Cell membrane</keyword>
<dbReference type="GO" id="GO:0043190">
    <property type="term" value="C:ATP-binding cassette (ABC) transporter complex"/>
    <property type="evidence" value="ECO:0007669"/>
    <property type="project" value="TreeGrafter"/>
</dbReference>
<evidence type="ECO:0000256" key="4">
    <source>
        <dbReference type="ARBA" id="ARBA00022989"/>
    </source>
</evidence>
<dbReference type="GO" id="GO:0015920">
    <property type="term" value="P:lipopolysaccharide transport"/>
    <property type="evidence" value="ECO:0007669"/>
    <property type="project" value="TreeGrafter"/>
</dbReference>
<comment type="caution">
    <text evidence="7">The sequence shown here is derived from an EMBL/GenBank/DDBJ whole genome shotgun (WGS) entry which is preliminary data.</text>
</comment>
<accession>G6XGZ4</accession>
<dbReference type="PANTHER" id="PTHR33529">
    <property type="entry name" value="SLR0882 PROTEIN-RELATED"/>
    <property type="match status" value="1"/>
</dbReference>
<protein>
    <recommendedName>
        <fullName evidence="9">Permease</fullName>
    </recommendedName>
</protein>
<dbReference type="PATRIC" id="fig|1088869.3.peg.765"/>
<evidence type="ECO:0000256" key="3">
    <source>
        <dbReference type="ARBA" id="ARBA00022692"/>
    </source>
</evidence>
<sequence>MTSPSSDTPRLVLLRWLNRALLGRVVICGGVLAALMEILALLEQTTPILDRNLGIRGILTFSLLHLPVISIDILPLAFMMGALFLLTQLTLSSEMAALRAAGMSTIMLFRVLAPSVVIMGGAGMITQYWVVPASEKALATWWNKTDPDADKLDNKEKRVLWFRAGPTLVRIGSYAQGGTFLRDVTIYHRDPGGLLIGTEHADTLTYTNGTWHPTGAKDLTLSADQAFVKVTNGDSNYDIPATPSTIMILSESGAAVTPGQISAILHKGAPASLSRATYRMALFSTLVLPLDIAVMLLLTLPVIYIPPRAGLRNPLPVYVLAAGMGFVILQGMISAMGNAGTLTAPLAVMVGPVLGILLGLTWLLRMEEK</sequence>
<dbReference type="STRING" id="1088869.GMO_07590"/>
<dbReference type="PANTHER" id="PTHR33529:SF2">
    <property type="entry name" value="LIPOPOLYSACCHARIDE EXPORT SYSTEM PERMEASE PROTEIN LPTG"/>
    <property type="match status" value="1"/>
</dbReference>
<feature type="transmembrane region" description="Helical" evidence="6">
    <location>
        <begin position="62"/>
        <end position="86"/>
    </location>
</feature>
<evidence type="ECO:0000313" key="8">
    <source>
        <dbReference type="Proteomes" id="UP000004949"/>
    </source>
</evidence>
<feature type="transmembrane region" description="Helical" evidence="6">
    <location>
        <begin position="280"/>
        <end position="305"/>
    </location>
</feature>
<keyword evidence="5 6" id="KW-0472">Membrane</keyword>
<feature type="transmembrane region" description="Helical" evidence="6">
    <location>
        <begin position="342"/>
        <end position="364"/>
    </location>
</feature>
<comment type="subcellular location">
    <subcellularLocation>
        <location evidence="1">Cell membrane</location>
        <topology evidence="1">Multi-pass membrane protein</topology>
    </subcellularLocation>
</comment>
<evidence type="ECO:0000313" key="7">
    <source>
        <dbReference type="EMBL" id="EHH69452.1"/>
    </source>
</evidence>
<feature type="transmembrane region" description="Helical" evidence="6">
    <location>
        <begin position="21"/>
        <end position="42"/>
    </location>
</feature>
<keyword evidence="4 6" id="KW-1133">Transmembrane helix</keyword>
<feature type="transmembrane region" description="Helical" evidence="6">
    <location>
        <begin position="107"/>
        <end position="130"/>
    </location>
</feature>
<keyword evidence="3 6" id="KW-0812">Transmembrane</keyword>
<reference evidence="7 8" key="1">
    <citation type="submission" date="2011-10" db="EMBL/GenBank/DDBJ databases">
        <title>Genome sequence of Gluconobacter morbifer G707, isolated from Drosophila gut.</title>
        <authorList>
            <person name="Lee W.-J."/>
            <person name="Kim E.-K."/>
        </authorList>
    </citation>
    <scope>NUCLEOTIDE SEQUENCE [LARGE SCALE GENOMIC DNA]</scope>
    <source>
        <strain evidence="7 8">G707</strain>
    </source>
</reference>
<name>G6XGZ4_9PROT</name>
<organism evidence="7 8">
    <name type="scientific">Gluconobacter morbifer G707</name>
    <dbReference type="NCBI Taxonomy" id="1088869"/>
    <lineage>
        <taxon>Bacteria</taxon>
        <taxon>Pseudomonadati</taxon>
        <taxon>Pseudomonadota</taxon>
        <taxon>Alphaproteobacteria</taxon>
        <taxon>Acetobacterales</taxon>
        <taxon>Acetobacteraceae</taxon>
        <taxon>Gluconobacter</taxon>
    </lineage>
</organism>
<evidence type="ECO:0000256" key="2">
    <source>
        <dbReference type="ARBA" id="ARBA00022475"/>
    </source>
</evidence>
<gene>
    <name evidence="7" type="ORF">GMO_07590</name>
</gene>
<dbReference type="RefSeq" id="WP_008850909.1">
    <property type="nucleotide sequence ID" value="NZ_AGQV01000001.1"/>
</dbReference>
<dbReference type="Proteomes" id="UP000004949">
    <property type="component" value="Unassembled WGS sequence"/>
</dbReference>